<protein>
    <recommendedName>
        <fullName evidence="3">NYN domain-containing protein</fullName>
    </recommendedName>
</protein>
<sequence length="159" mass="18370">MKFFEANTVVFWDVTDFPIRTGCSYLETLRSVLGNNGYIGKLKITAYGAEKPDNLGHEVTFVLRRDKYSRLCKMLLDIAVWGMDTSHLSFTPKNVMVLAENIEEDTCFVHVSKNLLTSANNCLWVLPDDYEDEKIKRVKLPWAKFIWNWQDLLAGKDPM</sequence>
<dbReference type="EMBL" id="CAKOAT010251487">
    <property type="protein sequence ID" value="CAH8358638.1"/>
    <property type="molecule type" value="Genomic_DNA"/>
</dbReference>
<name>A0ABC8KHQ3_ERUVS</name>
<evidence type="ECO:0000313" key="1">
    <source>
        <dbReference type="EMBL" id="CAH8358638.1"/>
    </source>
</evidence>
<gene>
    <name evidence="1" type="ORF">ERUC_LOCUS24394</name>
</gene>
<keyword evidence="2" id="KW-1185">Reference proteome</keyword>
<evidence type="ECO:0000313" key="2">
    <source>
        <dbReference type="Proteomes" id="UP001642260"/>
    </source>
</evidence>
<dbReference type="Proteomes" id="UP001642260">
    <property type="component" value="Unassembled WGS sequence"/>
</dbReference>
<evidence type="ECO:0008006" key="3">
    <source>
        <dbReference type="Google" id="ProtNLM"/>
    </source>
</evidence>
<reference evidence="1 2" key="1">
    <citation type="submission" date="2022-03" db="EMBL/GenBank/DDBJ databases">
        <authorList>
            <person name="Macdonald S."/>
            <person name="Ahmed S."/>
            <person name="Newling K."/>
        </authorList>
    </citation>
    <scope>NUCLEOTIDE SEQUENCE [LARGE SCALE GENOMIC DNA]</scope>
</reference>
<accession>A0ABC8KHQ3</accession>
<proteinExistence type="predicted"/>
<dbReference type="AlphaFoldDB" id="A0ABC8KHQ3"/>
<organism evidence="1 2">
    <name type="scientific">Eruca vesicaria subsp. sativa</name>
    <name type="common">Garden rocket</name>
    <name type="synonym">Eruca sativa</name>
    <dbReference type="NCBI Taxonomy" id="29727"/>
    <lineage>
        <taxon>Eukaryota</taxon>
        <taxon>Viridiplantae</taxon>
        <taxon>Streptophyta</taxon>
        <taxon>Embryophyta</taxon>
        <taxon>Tracheophyta</taxon>
        <taxon>Spermatophyta</taxon>
        <taxon>Magnoliopsida</taxon>
        <taxon>eudicotyledons</taxon>
        <taxon>Gunneridae</taxon>
        <taxon>Pentapetalae</taxon>
        <taxon>rosids</taxon>
        <taxon>malvids</taxon>
        <taxon>Brassicales</taxon>
        <taxon>Brassicaceae</taxon>
        <taxon>Brassiceae</taxon>
        <taxon>Eruca</taxon>
    </lineage>
</organism>
<comment type="caution">
    <text evidence="1">The sequence shown here is derived from an EMBL/GenBank/DDBJ whole genome shotgun (WGS) entry which is preliminary data.</text>
</comment>